<comment type="caution">
    <text evidence="1">The sequence shown here is derived from an EMBL/GenBank/DDBJ whole genome shotgun (WGS) entry which is preliminary data.</text>
</comment>
<evidence type="ECO:0000313" key="1">
    <source>
        <dbReference type="EMBL" id="KAG6371324.1"/>
    </source>
</evidence>
<dbReference type="AlphaFoldDB" id="A0A8I2YG35"/>
<feature type="non-terminal residue" evidence="1">
    <location>
        <position position="1"/>
    </location>
</feature>
<accession>A0A8I2YG35</accession>
<reference evidence="1" key="1">
    <citation type="submission" date="2021-03" db="EMBL/GenBank/DDBJ databases">
        <title>Evolutionary innovations through gain and loss of genes in the ectomycorrhizal Boletales.</title>
        <authorList>
            <person name="Wu G."/>
            <person name="Miyauchi S."/>
            <person name="Morin E."/>
            <person name="Yang Z.-L."/>
            <person name="Xu J."/>
            <person name="Martin F.M."/>
        </authorList>
    </citation>
    <scope>NUCLEOTIDE SEQUENCE</scope>
    <source>
        <strain evidence="1">BR01</strain>
    </source>
</reference>
<dbReference type="OrthoDB" id="2673196at2759"/>
<feature type="non-terminal residue" evidence="1">
    <location>
        <position position="190"/>
    </location>
</feature>
<name>A0A8I2YG35_9AGAM</name>
<evidence type="ECO:0000313" key="2">
    <source>
        <dbReference type="Proteomes" id="UP000683000"/>
    </source>
</evidence>
<proteinExistence type="predicted"/>
<dbReference type="InterPro" id="IPR046521">
    <property type="entry name" value="DUF6698"/>
</dbReference>
<organism evidence="1 2">
    <name type="scientific">Boletus reticuloceps</name>
    <dbReference type="NCBI Taxonomy" id="495285"/>
    <lineage>
        <taxon>Eukaryota</taxon>
        <taxon>Fungi</taxon>
        <taxon>Dikarya</taxon>
        <taxon>Basidiomycota</taxon>
        <taxon>Agaricomycotina</taxon>
        <taxon>Agaricomycetes</taxon>
        <taxon>Agaricomycetidae</taxon>
        <taxon>Boletales</taxon>
        <taxon>Boletineae</taxon>
        <taxon>Boletaceae</taxon>
        <taxon>Boletoideae</taxon>
        <taxon>Boletus</taxon>
    </lineage>
</organism>
<keyword evidence="2" id="KW-1185">Reference proteome</keyword>
<dbReference type="Pfam" id="PF20414">
    <property type="entry name" value="DUF6698"/>
    <property type="match status" value="1"/>
</dbReference>
<dbReference type="Proteomes" id="UP000683000">
    <property type="component" value="Unassembled WGS sequence"/>
</dbReference>
<protein>
    <submittedName>
        <fullName evidence="1">Uncharacterized protein</fullName>
    </submittedName>
</protein>
<sequence>APGNFRYKGRVIRRLVSVHNTVDDMLAEADRRAHVANTGITANHTDQENQLYKTYKELLRWIPSIPDIPPTELRDSVQQLGQGADSSRADDTRRLKVQVVNWLMQSTPRPDPPLSTEDKTGRGFYNDATGRLLCPVDYDWNDADQRQKIREFHPDYLVTAQSWPAFLYAGGQFDPNNPDNGLFKGEILEK</sequence>
<dbReference type="EMBL" id="JAGFBS010000036">
    <property type="protein sequence ID" value="KAG6371324.1"/>
    <property type="molecule type" value="Genomic_DNA"/>
</dbReference>
<gene>
    <name evidence="1" type="ORF">JVT61DRAFT_9617</name>
</gene>